<dbReference type="GO" id="GO:0004518">
    <property type="term" value="F:nuclease activity"/>
    <property type="evidence" value="ECO:0007669"/>
    <property type="project" value="UniProtKB-KW"/>
</dbReference>
<dbReference type="RefSeq" id="WP_285974310.1">
    <property type="nucleotide sequence ID" value="NZ_CP127294.1"/>
</dbReference>
<gene>
    <name evidence="7" type="ORF">QRX50_24890</name>
</gene>
<keyword evidence="4" id="KW-0460">Magnesium</keyword>
<organism evidence="7 8">
    <name type="scientific">Amycolatopsis carbonis</name>
    <dbReference type="NCBI Taxonomy" id="715471"/>
    <lineage>
        <taxon>Bacteria</taxon>
        <taxon>Bacillati</taxon>
        <taxon>Actinomycetota</taxon>
        <taxon>Actinomycetes</taxon>
        <taxon>Pseudonocardiales</taxon>
        <taxon>Pseudonocardiaceae</taxon>
        <taxon>Amycolatopsis</taxon>
    </lineage>
</organism>
<dbReference type="InterPro" id="IPR002716">
    <property type="entry name" value="PIN_dom"/>
</dbReference>
<feature type="region of interest" description="Disordered" evidence="5">
    <location>
        <begin position="253"/>
        <end position="281"/>
    </location>
</feature>
<keyword evidence="1" id="KW-0540">Nuclease</keyword>
<keyword evidence="2" id="KW-0479">Metal-binding</keyword>
<dbReference type="Proteomes" id="UP001236014">
    <property type="component" value="Chromosome"/>
</dbReference>
<evidence type="ECO:0000256" key="5">
    <source>
        <dbReference type="SAM" id="MobiDB-lite"/>
    </source>
</evidence>
<name>A0A9Y2IQR6_9PSEU</name>
<dbReference type="EMBL" id="CP127294">
    <property type="protein sequence ID" value="WIX83764.1"/>
    <property type="molecule type" value="Genomic_DNA"/>
</dbReference>
<proteinExistence type="predicted"/>
<evidence type="ECO:0000313" key="8">
    <source>
        <dbReference type="Proteomes" id="UP001236014"/>
    </source>
</evidence>
<dbReference type="Pfam" id="PF13638">
    <property type="entry name" value="PIN_4"/>
    <property type="match status" value="1"/>
</dbReference>
<evidence type="ECO:0000256" key="3">
    <source>
        <dbReference type="ARBA" id="ARBA00022801"/>
    </source>
</evidence>
<evidence type="ECO:0000256" key="1">
    <source>
        <dbReference type="ARBA" id="ARBA00022722"/>
    </source>
</evidence>
<feature type="domain" description="PIN" evidence="6">
    <location>
        <begin position="115"/>
        <end position="249"/>
    </location>
</feature>
<dbReference type="GO" id="GO:0016787">
    <property type="term" value="F:hydrolase activity"/>
    <property type="evidence" value="ECO:0007669"/>
    <property type="project" value="UniProtKB-KW"/>
</dbReference>
<dbReference type="AlphaFoldDB" id="A0A9Y2IQR6"/>
<evidence type="ECO:0000259" key="6">
    <source>
        <dbReference type="Pfam" id="PF13638"/>
    </source>
</evidence>
<dbReference type="GO" id="GO:0046872">
    <property type="term" value="F:metal ion binding"/>
    <property type="evidence" value="ECO:0007669"/>
    <property type="project" value="UniProtKB-KW"/>
</dbReference>
<evidence type="ECO:0000256" key="4">
    <source>
        <dbReference type="ARBA" id="ARBA00022842"/>
    </source>
</evidence>
<keyword evidence="8" id="KW-1185">Reference proteome</keyword>
<feature type="compositionally biased region" description="Basic and acidic residues" evidence="5">
    <location>
        <begin position="253"/>
        <end position="264"/>
    </location>
</feature>
<keyword evidence="3" id="KW-0378">Hydrolase</keyword>
<sequence length="281" mass="31261">MNEATNLHSVDLAHGVGSSATKLWTYLEWVRKAERTLSGIVSPVTASEILDWDGYQQLMAMAPAWAAVVGSNPPERILHALVTDEIARRVAALEAARTDLSDYKSRWCSGFAETVVLDTTVYLSYEDKLDDVDWRRILRHDGIDEVCLAVPTIVLDELDSTKSDDLRGRASYSLAVLDRVLRDGGELRKPPVRVEVKMLSEPIGHRRLPINDQEIIARALVLQTLASNPVTLLTCDTSMALRAREAGLREIKLDRRDARQDRTKAKATRAARSDPPGAKRP</sequence>
<dbReference type="KEGG" id="acab:QRX50_24890"/>
<evidence type="ECO:0000313" key="7">
    <source>
        <dbReference type="EMBL" id="WIX83764.1"/>
    </source>
</evidence>
<dbReference type="InterPro" id="IPR029060">
    <property type="entry name" value="PIN-like_dom_sf"/>
</dbReference>
<evidence type="ECO:0000256" key="2">
    <source>
        <dbReference type="ARBA" id="ARBA00022723"/>
    </source>
</evidence>
<dbReference type="Gene3D" id="3.40.50.1010">
    <property type="entry name" value="5'-nuclease"/>
    <property type="match status" value="1"/>
</dbReference>
<accession>A0A9Y2IQR6</accession>
<reference evidence="7 8" key="1">
    <citation type="submission" date="2023-06" db="EMBL/GenBank/DDBJ databases">
        <authorList>
            <person name="Oyuntsetseg B."/>
            <person name="Kim S.B."/>
        </authorList>
    </citation>
    <scope>NUCLEOTIDE SEQUENCE [LARGE SCALE GENOMIC DNA]</scope>
    <source>
        <strain evidence="7 8">2-15</strain>
    </source>
</reference>
<protein>
    <submittedName>
        <fullName evidence="7">PIN domain-containing protein</fullName>
    </submittedName>
</protein>
<dbReference type="SUPFAM" id="SSF88723">
    <property type="entry name" value="PIN domain-like"/>
    <property type="match status" value="1"/>
</dbReference>